<protein>
    <submittedName>
        <fullName evidence="7">Phosphomethylpyrimidine kinase</fullName>
    </submittedName>
</protein>
<keyword evidence="1" id="KW-0808">Transferase</keyword>
<evidence type="ECO:0000313" key="7">
    <source>
        <dbReference type="EMBL" id="AFZ70598.1"/>
    </source>
</evidence>
<evidence type="ECO:0000256" key="4">
    <source>
        <dbReference type="ARBA" id="ARBA00022840"/>
    </source>
</evidence>
<dbReference type="GO" id="GO:0005829">
    <property type="term" value="C:cytosol"/>
    <property type="evidence" value="ECO:0007669"/>
    <property type="project" value="TreeGrafter"/>
</dbReference>
<dbReference type="InterPro" id="IPR013749">
    <property type="entry name" value="PM/HMP-P_kinase-1"/>
</dbReference>
<keyword evidence="4" id="KW-0067">ATP-binding</keyword>
<keyword evidence="8" id="KW-1185">Reference proteome</keyword>
<accession>L0A9N7</accession>
<feature type="domain" description="Pyridoxamine kinase/Phosphomethylpyrimidine kinase" evidence="5">
    <location>
        <begin position="17"/>
        <end position="261"/>
    </location>
</feature>
<evidence type="ECO:0000256" key="2">
    <source>
        <dbReference type="ARBA" id="ARBA00022741"/>
    </source>
</evidence>
<sequence length="460" mass="50772">MNKYKQIPVALTIAGSDSGGGAGIAADLKTFASLGVHGTVAITSVTAQNTYEVTGIYDVTPDMVRKQIEAVYNDFGIDAAKTGMLSNALIVEEVANTLKSYDFPLVIDPVMVSKSCAPLLREDAVNILIKKLIPRATVITPNIPEAEKITNMKILNLDDARKAAKIIVEEFGAKAAIVKGGHMKGEESIDVLYYNGEFREFVGKRINTKSDHGTGCSFSASITANLAKGYGIVESIKIAKELISNAIFYGLPLGKGHGPVNPISYMEIPYHKYMVYIEMKNALKLLDEKQELIAKLIPEISTNLAMALPRFYARSIDDVIAVPGRIRKFKDKLIFAKEPEFGASDHVARALLKFMDYFPEYRSAANIAYNDDIKRIIEKLNFSYSYYDRKYEPKDVKEKEGGSMQWGIEFAIKNMSIKNMSNPLDIIIDYGDFGKEPGAIIFGKTANEVVGKMIKIAELL</sequence>
<evidence type="ECO:0000259" key="6">
    <source>
        <dbReference type="Pfam" id="PF10120"/>
    </source>
</evidence>
<feature type="domain" description="Thiamine-phosphate synthase ThiN" evidence="6">
    <location>
        <begin position="278"/>
        <end position="455"/>
    </location>
</feature>
<keyword evidence="2" id="KW-0547">Nucleotide-binding</keyword>
<dbReference type="InParanoid" id="L0A9N7"/>
<dbReference type="Pfam" id="PF08543">
    <property type="entry name" value="Phos_pyr_kin"/>
    <property type="match status" value="1"/>
</dbReference>
<dbReference type="SUPFAM" id="SSF53639">
    <property type="entry name" value="AraD/HMP-PK domain-like"/>
    <property type="match status" value="1"/>
</dbReference>
<dbReference type="eggNOG" id="arCOG00020">
    <property type="taxonomic scope" value="Archaea"/>
</dbReference>
<dbReference type="GO" id="GO:0008902">
    <property type="term" value="F:hydroxymethylpyrimidine kinase activity"/>
    <property type="evidence" value="ECO:0007669"/>
    <property type="project" value="TreeGrafter"/>
</dbReference>
<dbReference type="STRING" id="1056495.Calag_0858"/>
<dbReference type="KEGG" id="clg:Calag_0858"/>
<dbReference type="Proteomes" id="UP000010469">
    <property type="component" value="Chromosome"/>
</dbReference>
<dbReference type="PANTHER" id="PTHR20858:SF17">
    <property type="entry name" value="HYDROXYMETHYLPYRIMIDINE_PHOSPHOMETHYLPYRIMIDINE KINASE THI20-RELATED"/>
    <property type="match status" value="1"/>
</dbReference>
<organism evidence="7 8">
    <name type="scientific">Caldisphaera lagunensis (strain DSM 15908 / JCM 11604 / ANMR 0165 / IC-154)</name>
    <dbReference type="NCBI Taxonomy" id="1056495"/>
    <lineage>
        <taxon>Archaea</taxon>
        <taxon>Thermoproteota</taxon>
        <taxon>Thermoprotei</taxon>
        <taxon>Acidilobales</taxon>
        <taxon>Caldisphaeraceae</taxon>
        <taxon>Caldisphaera</taxon>
    </lineage>
</organism>
<dbReference type="SUPFAM" id="SSF53613">
    <property type="entry name" value="Ribokinase-like"/>
    <property type="match status" value="1"/>
</dbReference>
<evidence type="ECO:0000259" key="5">
    <source>
        <dbReference type="Pfam" id="PF08543"/>
    </source>
</evidence>
<dbReference type="GO" id="GO:0005524">
    <property type="term" value="F:ATP binding"/>
    <property type="evidence" value="ECO:0007669"/>
    <property type="project" value="UniProtKB-KW"/>
</dbReference>
<dbReference type="AlphaFoldDB" id="L0A9N7"/>
<keyword evidence="3 7" id="KW-0418">Kinase</keyword>
<reference evidence="8" key="1">
    <citation type="submission" date="2012-03" db="EMBL/GenBank/DDBJ databases">
        <title>Complete genome of Caldisphaera lagunensis DSM 15908.</title>
        <authorList>
            <person name="Lucas S."/>
            <person name="Copeland A."/>
            <person name="Lapidus A."/>
            <person name="Glavina del Rio T."/>
            <person name="Dalin E."/>
            <person name="Tice H."/>
            <person name="Bruce D."/>
            <person name="Goodwin L."/>
            <person name="Pitluck S."/>
            <person name="Peters L."/>
            <person name="Mikhailova N."/>
            <person name="Teshima H."/>
            <person name="Kyrpides N."/>
            <person name="Mavromatis K."/>
            <person name="Ivanova N."/>
            <person name="Brettin T."/>
            <person name="Detter J.C."/>
            <person name="Han C."/>
            <person name="Larimer F."/>
            <person name="Land M."/>
            <person name="Hauser L."/>
            <person name="Markowitz V."/>
            <person name="Cheng J.-F."/>
            <person name="Hugenholtz P."/>
            <person name="Woyke T."/>
            <person name="Wu D."/>
            <person name="Spring S."/>
            <person name="Schroeder M."/>
            <person name="Brambilla E."/>
            <person name="Klenk H.-P."/>
            <person name="Eisen J.A."/>
        </authorList>
    </citation>
    <scope>NUCLEOTIDE SEQUENCE [LARGE SCALE GENOMIC DNA]</scope>
    <source>
        <strain evidence="8">DSM 15908 / JCM 11604 / IC-154</strain>
    </source>
</reference>
<dbReference type="Pfam" id="PF10120">
    <property type="entry name" value="ThiN"/>
    <property type="match status" value="1"/>
</dbReference>
<dbReference type="Gene3D" id="3.40.1190.20">
    <property type="match status" value="1"/>
</dbReference>
<dbReference type="InterPro" id="IPR029056">
    <property type="entry name" value="Ribokinase-like"/>
</dbReference>
<dbReference type="HOGENOM" id="CLU_035788_0_0_2"/>
<dbReference type="FunCoup" id="L0A9N7">
    <property type="interactions" value="4"/>
</dbReference>
<gene>
    <name evidence="7" type="ordered locus">Calag_0858</name>
</gene>
<dbReference type="EMBL" id="CP003378">
    <property type="protein sequence ID" value="AFZ70598.1"/>
    <property type="molecule type" value="Genomic_DNA"/>
</dbReference>
<dbReference type="OrthoDB" id="43786at2157"/>
<dbReference type="InterPro" id="IPR036409">
    <property type="entry name" value="Aldolase_II/adducin_N_sf"/>
</dbReference>
<dbReference type="NCBIfam" id="TIGR00097">
    <property type="entry name" value="HMP-P_kinase"/>
    <property type="match status" value="1"/>
</dbReference>
<dbReference type="GeneID" id="14212118"/>
<dbReference type="GO" id="GO:0008972">
    <property type="term" value="F:phosphomethylpyrimidine kinase activity"/>
    <property type="evidence" value="ECO:0007669"/>
    <property type="project" value="InterPro"/>
</dbReference>
<dbReference type="RefSeq" id="WP_015232495.1">
    <property type="nucleotide sequence ID" value="NC_019791.1"/>
</dbReference>
<dbReference type="FunFam" id="3.40.1190.20:FF:000003">
    <property type="entry name" value="Phosphomethylpyrimidine kinase ThiD"/>
    <property type="match status" value="1"/>
</dbReference>
<evidence type="ECO:0000256" key="1">
    <source>
        <dbReference type="ARBA" id="ARBA00022679"/>
    </source>
</evidence>
<dbReference type="InterPro" id="IPR004399">
    <property type="entry name" value="HMP/HMP-P_kinase_dom"/>
</dbReference>
<evidence type="ECO:0000313" key="8">
    <source>
        <dbReference type="Proteomes" id="UP000010469"/>
    </source>
</evidence>
<dbReference type="PANTHER" id="PTHR20858">
    <property type="entry name" value="PHOSPHOMETHYLPYRIMIDINE KINASE"/>
    <property type="match status" value="1"/>
</dbReference>
<dbReference type="InterPro" id="IPR019293">
    <property type="entry name" value="ThiN"/>
</dbReference>
<dbReference type="NCBIfam" id="NF006346">
    <property type="entry name" value="PRK08573.1"/>
    <property type="match status" value="1"/>
</dbReference>
<dbReference type="GO" id="GO:0009228">
    <property type="term" value="P:thiamine biosynthetic process"/>
    <property type="evidence" value="ECO:0007669"/>
    <property type="project" value="InterPro"/>
</dbReference>
<dbReference type="CDD" id="cd01169">
    <property type="entry name" value="HMPP_kinase"/>
    <property type="match status" value="1"/>
</dbReference>
<proteinExistence type="predicted"/>
<evidence type="ECO:0000256" key="3">
    <source>
        <dbReference type="ARBA" id="ARBA00022777"/>
    </source>
</evidence>
<name>L0A9N7_CALLD</name>
<dbReference type="Gene3D" id="3.40.225.10">
    <property type="entry name" value="Class II aldolase/adducin N-terminal domain"/>
    <property type="match status" value="1"/>
</dbReference>